<organism evidence="2 3">
    <name type="scientific">Rubroshorea leprosula</name>
    <dbReference type="NCBI Taxonomy" id="152421"/>
    <lineage>
        <taxon>Eukaryota</taxon>
        <taxon>Viridiplantae</taxon>
        <taxon>Streptophyta</taxon>
        <taxon>Embryophyta</taxon>
        <taxon>Tracheophyta</taxon>
        <taxon>Spermatophyta</taxon>
        <taxon>Magnoliopsida</taxon>
        <taxon>eudicotyledons</taxon>
        <taxon>Gunneridae</taxon>
        <taxon>Pentapetalae</taxon>
        <taxon>rosids</taxon>
        <taxon>malvids</taxon>
        <taxon>Malvales</taxon>
        <taxon>Dipterocarpaceae</taxon>
        <taxon>Rubroshorea</taxon>
    </lineage>
</organism>
<accession>A0AAV5K567</accession>
<comment type="caution">
    <text evidence="2">The sequence shown here is derived from an EMBL/GenBank/DDBJ whole genome shotgun (WGS) entry which is preliminary data.</text>
</comment>
<evidence type="ECO:0000256" key="1">
    <source>
        <dbReference type="SAM" id="MobiDB-lite"/>
    </source>
</evidence>
<protein>
    <submittedName>
        <fullName evidence="2">Uncharacterized protein</fullName>
    </submittedName>
</protein>
<evidence type="ECO:0000313" key="2">
    <source>
        <dbReference type="EMBL" id="GKV19082.1"/>
    </source>
</evidence>
<dbReference type="EMBL" id="BPVZ01000052">
    <property type="protein sequence ID" value="GKV19082.1"/>
    <property type="molecule type" value="Genomic_DNA"/>
</dbReference>
<sequence length="102" mass="11057">MDSPGREHPTSNLPRRKGSSNHSAESPMHDAAMPPKHSRQKKSSKESSGSGSTKPSRSKGQNSLSNVLELKSGKGHDDSQNSTFSEAHKDSNSNWSLRDKSN</sequence>
<feature type="compositionally biased region" description="Basic and acidic residues" evidence="1">
    <location>
        <begin position="86"/>
        <end position="102"/>
    </location>
</feature>
<dbReference type="Proteomes" id="UP001054252">
    <property type="component" value="Unassembled WGS sequence"/>
</dbReference>
<feature type="region of interest" description="Disordered" evidence="1">
    <location>
        <begin position="1"/>
        <end position="102"/>
    </location>
</feature>
<evidence type="ECO:0000313" key="3">
    <source>
        <dbReference type="Proteomes" id="UP001054252"/>
    </source>
</evidence>
<keyword evidence="3" id="KW-1185">Reference proteome</keyword>
<dbReference type="AlphaFoldDB" id="A0AAV5K567"/>
<reference evidence="2 3" key="1">
    <citation type="journal article" date="2021" name="Commun. Biol.">
        <title>The genome of Shorea leprosula (Dipterocarpaceae) highlights the ecological relevance of drought in aseasonal tropical rainforests.</title>
        <authorList>
            <person name="Ng K.K.S."/>
            <person name="Kobayashi M.J."/>
            <person name="Fawcett J.A."/>
            <person name="Hatakeyama M."/>
            <person name="Paape T."/>
            <person name="Ng C.H."/>
            <person name="Ang C.C."/>
            <person name="Tnah L.H."/>
            <person name="Lee C.T."/>
            <person name="Nishiyama T."/>
            <person name="Sese J."/>
            <person name="O'Brien M.J."/>
            <person name="Copetti D."/>
            <person name="Mohd Noor M.I."/>
            <person name="Ong R.C."/>
            <person name="Putra M."/>
            <person name="Sireger I.Z."/>
            <person name="Indrioko S."/>
            <person name="Kosugi Y."/>
            <person name="Izuno A."/>
            <person name="Isagi Y."/>
            <person name="Lee S.L."/>
            <person name="Shimizu K.K."/>
        </authorList>
    </citation>
    <scope>NUCLEOTIDE SEQUENCE [LARGE SCALE GENOMIC DNA]</scope>
    <source>
        <strain evidence="2">214</strain>
    </source>
</reference>
<name>A0AAV5K567_9ROSI</name>
<gene>
    <name evidence="2" type="ORF">SLEP1_g29380</name>
</gene>
<proteinExistence type="predicted"/>
<feature type="compositionally biased region" description="Low complexity" evidence="1">
    <location>
        <begin position="46"/>
        <end position="60"/>
    </location>
</feature>